<dbReference type="PANTHER" id="PTHR28026">
    <property type="entry name" value="DUF962 DOMAIN PROTEIN (AFU_ORTHOLOGUE AFUA_8G05310)"/>
    <property type="match status" value="1"/>
</dbReference>
<reference evidence="2 3" key="1">
    <citation type="submission" date="2023-01" db="EMBL/GenBank/DDBJ databases">
        <title>Psychrosphaera sp. nov., isolated from marine algae.</title>
        <authorList>
            <person name="Bayburt H."/>
            <person name="Choi B.J."/>
            <person name="Kim J.M."/>
            <person name="Choi D.G."/>
            <person name="Jeon C.O."/>
        </authorList>
    </citation>
    <scope>NUCLEOTIDE SEQUENCE [LARGE SCALE GENOMIC DNA]</scope>
    <source>
        <strain evidence="2 3">G1-22</strain>
    </source>
</reference>
<keyword evidence="3" id="KW-1185">Reference proteome</keyword>
<gene>
    <name evidence="2" type="ORF">PN838_03860</name>
</gene>
<sequence>MKTIRDWLKEYRVSHQNKTNKLIHYLCVPAIFLSVIGMLWTVPLPFDTGSDWINVATLISVFVAAFYFRLSISVGIGMSLFIIFCFAFVRWWTQSFEMGILTLSVGIFVIAWILQFVGHEIEGKKPSFFKDLQFLLIGPAWILCHIFRKFHIKY</sequence>
<name>A0ABT5F998_9GAMM</name>
<evidence type="ECO:0000313" key="2">
    <source>
        <dbReference type="EMBL" id="MDC2888106.1"/>
    </source>
</evidence>
<dbReference type="InterPro" id="IPR009305">
    <property type="entry name" value="Mpo1-like"/>
</dbReference>
<dbReference type="EMBL" id="JAQOMS010000002">
    <property type="protein sequence ID" value="MDC2888106.1"/>
    <property type="molecule type" value="Genomic_DNA"/>
</dbReference>
<feature type="transmembrane region" description="Helical" evidence="1">
    <location>
        <begin position="98"/>
        <end position="117"/>
    </location>
</feature>
<keyword evidence="1" id="KW-1133">Transmembrane helix</keyword>
<evidence type="ECO:0000256" key="1">
    <source>
        <dbReference type="SAM" id="Phobius"/>
    </source>
</evidence>
<feature type="transmembrane region" description="Helical" evidence="1">
    <location>
        <begin position="75"/>
        <end position="92"/>
    </location>
</feature>
<accession>A0ABT5F998</accession>
<dbReference type="Proteomes" id="UP001528411">
    <property type="component" value="Unassembled WGS sequence"/>
</dbReference>
<keyword evidence="1" id="KW-0472">Membrane</keyword>
<organism evidence="2 3">
    <name type="scientific">Psychrosphaera algicola</name>
    <dbReference type="NCBI Taxonomy" id="3023714"/>
    <lineage>
        <taxon>Bacteria</taxon>
        <taxon>Pseudomonadati</taxon>
        <taxon>Pseudomonadota</taxon>
        <taxon>Gammaproteobacteria</taxon>
        <taxon>Alteromonadales</taxon>
        <taxon>Pseudoalteromonadaceae</taxon>
        <taxon>Psychrosphaera</taxon>
    </lineage>
</organism>
<evidence type="ECO:0000313" key="3">
    <source>
        <dbReference type="Proteomes" id="UP001528411"/>
    </source>
</evidence>
<feature type="transmembrane region" description="Helical" evidence="1">
    <location>
        <begin position="129"/>
        <end position="148"/>
    </location>
</feature>
<comment type="caution">
    <text evidence="2">The sequence shown here is derived from an EMBL/GenBank/DDBJ whole genome shotgun (WGS) entry which is preliminary data.</text>
</comment>
<feature type="transmembrane region" description="Helical" evidence="1">
    <location>
        <begin position="22"/>
        <end position="40"/>
    </location>
</feature>
<dbReference type="PANTHER" id="PTHR28026:SF9">
    <property type="entry name" value="2-HYDROXY-PALMITIC ACID DIOXYGENASE MPO1"/>
    <property type="match status" value="1"/>
</dbReference>
<protein>
    <submittedName>
        <fullName evidence="2">DUF962 domain-containing protein</fullName>
    </submittedName>
</protein>
<dbReference type="Pfam" id="PF06127">
    <property type="entry name" value="Mpo1-like"/>
    <property type="match status" value="1"/>
</dbReference>
<keyword evidence="1" id="KW-0812">Transmembrane</keyword>
<dbReference type="RefSeq" id="WP_215962336.1">
    <property type="nucleotide sequence ID" value="NZ_JAQOMS010000002.1"/>
</dbReference>
<proteinExistence type="predicted"/>